<name>A0A2W1NYA1_PAEXE</name>
<evidence type="ECO:0000313" key="10">
    <source>
        <dbReference type="Proteomes" id="UP000214746"/>
    </source>
</evidence>
<dbReference type="GO" id="GO:0033214">
    <property type="term" value="P:siderophore-iron import into cell"/>
    <property type="evidence" value="ECO:0007669"/>
    <property type="project" value="TreeGrafter"/>
</dbReference>
<evidence type="ECO:0000256" key="7">
    <source>
        <dbReference type="ARBA" id="ARBA00023136"/>
    </source>
</evidence>
<accession>A0A2W1NYA1</accession>
<protein>
    <submittedName>
        <fullName evidence="9">Iron ABC transporter permease</fullName>
    </submittedName>
</protein>
<evidence type="ECO:0000256" key="8">
    <source>
        <dbReference type="SAM" id="Phobius"/>
    </source>
</evidence>
<evidence type="ECO:0000256" key="3">
    <source>
        <dbReference type="ARBA" id="ARBA00022448"/>
    </source>
</evidence>
<dbReference type="InterPro" id="IPR037294">
    <property type="entry name" value="ABC_BtuC-like"/>
</dbReference>
<keyword evidence="6 8" id="KW-1133">Transmembrane helix</keyword>
<dbReference type="Proteomes" id="UP000214746">
    <property type="component" value="Unassembled WGS sequence"/>
</dbReference>
<feature type="transmembrane region" description="Helical" evidence="8">
    <location>
        <begin position="21"/>
        <end position="46"/>
    </location>
</feature>
<keyword evidence="7 8" id="KW-0472">Membrane</keyword>
<gene>
    <name evidence="9" type="ORF">CBW46_016155</name>
</gene>
<evidence type="ECO:0000256" key="6">
    <source>
        <dbReference type="ARBA" id="ARBA00022989"/>
    </source>
</evidence>
<dbReference type="RefSeq" id="WP_089201032.1">
    <property type="nucleotide sequence ID" value="NZ_NHRJ02000012.1"/>
</dbReference>
<feature type="transmembrane region" description="Helical" evidence="8">
    <location>
        <begin position="159"/>
        <end position="180"/>
    </location>
</feature>
<dbReference type="FunFam" id="1.10.3470.10:FF:000001">
    <property type="entry name" value="Vitamin B12 ABC transporter permease BtuC"/>
    <property type="match status" value="1"/>
</dbReference>
<evidence type="ECO:0000256" key="1">
    <source>
        <dbReference type="ARBA" id="ARBA00004651"/>
    </source>
</evidence>
<dbReference type="Gene3D" id="1.10.3470.10">
    <property type="entry name" value="ABC transporter involved in vitamin B12 uptake, BtuC"/>
    <property type="match status" value="1"/>
</dbReference>
<keyword evidence="4" id="KW-1003">Cell membrane</keyword>
<dbReference type="AlphaFoldDB" id="A0A2W1NYA1"/>
<dbReference type="OrthoDB" id="9811721at2"/>
<evidence type="ECO:0000256" key="5">
    <source>
        <dbReference type="ARBA" id="ARBA00022692"/>
    </source>
</evidence>
<dbReference type="CDD" id="cd06550">
    <property type="entry name" value="TM_ABC_iron-siderophores_like"/>
    <property type="match status" value="1"/>
</dbReference>
<dbReference type="PANTHER" id="PTHR30472">
    <property type="entry name" value="FERRIC ENTEROBACTIN TRANSPORT SYSTEM PERMEASE PROTEIN"/>
    <property type="match status" value="1"/>
</dbReference>
<dbReference type="Pfam" id="PF01032">
    <property type="entry name" value="FecCD"/>
    <property type="match status" value="1"/>
</dbReference>
<dbReference type="EMBL" id="NHRJ02000012">
    <property type="protein sequence ID" value="PZE19858.1"/>
    <property type="molecule type" value="Genomic_DNA"/>
</dbReference>
<dbReference type="GO" id="GO:0022857">
    <property type="term" value="F:transmembrane transporter activity"/>
    <property type="evidence" value="ECO:0007669"/>
    <property type="project" value="InterPro"/>
</dbReference>
<evidence type="ECO:0000256" key="2">
    <source>
        <dbReference type="ARBA" id="ARBA00007935"/>
    </source>
</evidence>
<dbReference type="SUPFAM" id="SSF81345">
    <property type="entry name" value="ABC transporter involved in vitamin B12 uptake, BtuC"/>
    <property type="match status" value="1"/>
</dbReference>
<keyword evidence="3" id="KW-0813">Transport</keyword>
<evidence type="ECO:0000313" key="9">
    <source>
        <dbReference type="EMBL" id="PZE19858.1"/>
    </source>
</evidence>
<dbReference type="InterPro" id="IPR000522">
    <property type="entry name" value="ABC_transptr_permease_BtuC"/>
</dbReference>
<organism evidence="9 10">
    <name type="scientific">Paenibacillus xerothermodurans</name>
    <dbReference type="NCBI Taxonomy" id="1977292"/>
    <lineage>
        <taxon>Bacteria</taxon>
        <taxon>Bacillati</taxon>
        <taxon>Bacillota</taxon>
        <taxon>Bacilli</taxon>
        <taxon>Bacillales</taxon>
        <taxon>Paenibacillaceae</taxon>
        <taxon>Paenibacillus</taxon>
    </lineage>
</organism>
<comment type="subcellular location">
    <subcellularLocation>
        <location evidence="1">Cell membrane</location>
        <topology evidence="1">Multi-pass membrane protein</topology>
    </subcellularLocation>
</comment>
<feature type="transmembrane region" description="Helical" evidence="8">
    <location>
        <begin position="105"/>
        <end position="123"/>
    </location>
</feature>
<reference evidence="9" key="1">
    <citation type="submission" date="2018-06" db="EMBL/GenBank/DDBJ databases">
        <title>Paenibacillus xerothermodurans sp. nov. an extremely dry heat resistant spore forming bacterium isolated from the soil of Cape Canaveral, Florida.</title>
        <authorList>
            <person name="Seuylemezian A."/>
            <person name="Kaur N."/>
            <person name="Patil P."/>
            <person name="Patil P."/>
            <person name="Mayilraj S."/>
            <person name="Vaishampayan P."/>
        </authorList>
    </citation>
    <scope>NUCLEOTIDE SEQUENCE [LARGE SCALE GENOMIC DNA]</scope>
    <source>
        <strain evidence="9">ATCC 27380</strain>
    </source>
</reference>
<dbReference type="PANTHER" id="PTHR30472:SF24">
    <property type="entry name" value="FERRIC ENTEROBACTIN TRANSPORT SYSTEM PERMEASE PROTEIN FEPG"/>
    <property type="match status" value="1"/>
</dbReference>
<feature type="transmembrane region" description="Helical" evidence="8">
    <location>
        <begin position="252"/>
        <end position="278"/>
    </location>
</feature>
<feature type="transmembrane region" description="Helical" evidence="8">
    <location>
        <begin position="290"/>
        <end position="316"/>
    </location>
</feature>
<feature type="transmembrane region" description="Helical" evidence="8">
    <location>
        <begin position="129"/>
        <end position="152"/>
    </location>
</feature>
<keyword evidence="5 8" id="KW-0812">Transmembrane</keyword>
<keyword evidence="10" id="KW-1185">Reference proteome</keyword>
<comment type="similarity">
    <text evidence="2">Belongs to the binding-protein-dependent transport system permease family. FecCD subfamily.</text>
</comment>
<proteinExistence type="inferred from homology"/>
<evidence type="ECO:0000256" key="4">
    <source>
        <dbReference type="ARBA" id="ARBA00022475"/>
    </source>
</evidence>
<feature type="transmembrane region" description="Helical" evidence="8">
    <location>
        <begin position="322"/>
        <end position="341"/>
    </location>
</feature>
<feature type="transmembrane region" description="Helical" evidence="8">
    <location>
        <begin position="75"/>
        <end position="93"/>
    </location>
</feature>
<dbReference type="GO" id="GO:0005886">
    <property type="term" value="C:plasma membrane"/>
    <property type="evidence" value="ECO:0007669"/>
    <property type="project" value="UniProtKB-SubCell"/>
</dbReference>
<comment type="caution">
    <text evidence="9">The sequence shown here is derived from an EMBL/GenBank/DDBJ whole genome shotgun (WGS) entry which is preliminary data.</text>
</comment>
<sequence>MSQYITLRGKGYSVLLSKKTLLISLVLFLLCFAASVISASIGTIRIPLLDVVKVLLGVGDPSVEMIVMKLRLPRIVIGMLVGASLAVAGAILQGMIRNPLTSPDVVGITEGASLGAVCFFFFLSETVSIHMLPLFTITGAFLGTAVIYLLAWKHGVSPLRLVLIGIGTSAVFKSLSYMLMISTPNFFIGAKSLTFMTGSIYGTSWDKDVAILLPWVAFLLPLTCIQARNINVQQLGDEVTASVGGSVQVQRFILILLSIALAGAAVSVGGAISFIGLIAPHIARKLVGPAFGGVLPVSALIGSLILVLADLIARTILPPLDLPAGIFTAAVGAPFFIYLLYRQRHT</sequence>